<gene>
    <name evidence="1" type="ORF">QBD03_04150</name>
</gene>
<dbReference type="RefSeq" id="WP_011374440.1">
    <property type="nucleotide sequence ID" value="NZ_AP017931.1"/>
</dbReference>
<name>A0AAF0K5P0_LATSK</name>
<evidence type="ECO:0000313" key="1">
    <source>
        <dbReference type="EMBL" id="WGI19908.1"/>
    </source>
</evidence>
<dbReference type="OMA" id="IELEITM"/>
<reference evidence="1" key="1">
    <citation type="submission" date="2023-04" db="EMBL/GenBank/DDBJ databases">
        <title>Novel strain of Lactilactobacillus sakei and use thereof.</title>
        <authorList>
            <person name="Kim S.Y."/>
        </authorList>
    </citation>
    <scope>NUCLEOTIDE SEQUENCE</scope>
    <source>
        <strain evidence="1">HUP1</strain>
    </source>
</reference>
<dbReference type="Pfam" id="PF11217">
    <property type="entry name" value="DUF3013"/>
    <property type="match status" value="1"/>
</dbReference>
<proteinExistence type="predicted"/>
<dbReference type="InterPro" id="IPR021380">
    <property type="entry name" value="DUF3013"/>
</dbReference>
<sequence length="174" mass="19985">MNKLKDTVTIMVEKNMLEFFEAELDDLQFSGDININWDKQSRAIELEFTLNVTKSQELAVEDQNGELNESDEISYEDAILFFDESKIDGFEYADNYLAVIPFSGRQGLNAQVGRGVFNYLQDLLDDGEDRLAAFVNDESDDETFILDWDDTVFQATVAQASDDLAKKYYTYPKY</sequence>
<protein>
    <submittedName>
        <fullName evidence="1">DUF3013 family protein</fullName>
    </submittedName>
</protein>
<dbReference type="Proteomes" id="UP001179858">
    <property type="component" value="Chromosome"/>
</dbReference>
<accession>A0AAF0K5P0</accession>
<dbReference type="Gene3D" id="3.40.50.11250">
    <property type="entry name" value="Protein of unknown function DUF3013"/>
    <property type="match status" value="1"/>
</dbReference>
<dbReference type="EMBL" id="CP122959">
    <property type="protein sequence ID" value="WGI19908.1"/>
    <property type="molecule type" value="Genomic_DNA"/>
</dbReference>
<evidence type="ECO:0000313" key="2">
    <source>
        <dbReference type="Proteomes" id="UP001179858"/>
    </source>
</evidence>
<organism evidence="1 2">
    <name type="scientific">Latilactobacillus sakei</name>
    <name type="common">Lactobacillus sakei</name>
    <dbReference type="NCBI Taxonomy" id="1599"/>
    <lineage>
        <taxon>Bacteria</taxon>
        <taxon>Bacillati</taxon>
        <taxon>Bacillota</taxon>
        <taxon>Bacilli</taxon>
        <taxon>Lactobacillales</taxon>
        <taxon>Lactobacillaceae</taxon>
        <taxon>Latilactobacillus</taxon>
    </lineage>
</organism>
<dbReference type="AlphaFoldDB" id="A0AAF0K5P0"/>